<name>A0ABN7XRV4_GIGMA</name>
<accession>A0ABN7XRV4</accession>
<dbReference type="EMBL" id="CAJVQB010171436">
    <property type="protein sequence ID" value="CAG8857472.1"/>
    <property type="molecule type" value="Genomic_DNA"/>
</dbReference>
<evidence type="ECO:0000313" key="2">
    <source>
        <dbReference type="Proteomes" id="UP000789901"/>
    </source>
</evidence>
<protein>
    <submittedName>
        <fullName evidence="1">22520_t:CDS:1</fullName>
    </submittedName>
</protein>
<feature type="non-terminal residue" evidence="1">
    <location>
        <position position="1"/>
    </location>
</feature>
<sequence>SLCKSNQGKTRSYWIRVGSKSNDWCPYEEGKIWRHRETQTHREDGHVTMGAEMGAMKLQAKEYSGLLATIRSWRGKEGFFPGHFC</sequence>
<organism evidence="1 2">
    <name type="scientific">Gigaspora margarita</name>
    <dbReference type="NCBI Taxonomy" id="4874"/>
    <lineage>
        <taxon>Eukaryota</taxon>
        <taxon>Fungi</taxon>
        <taxon>Fungi incertae sedis</taxon>
        <taxon>Mucoromycota</taxon>
        <taxon>Glomeromycotina</taxon>
        <taxon>Glomeromycetes</taxon>
        <taxon>Diversisporales</taxon>
        <taxon>Gigasporaceae</taxon>
        <taxon>Gigaspora</taxon>
    </lineage>
</organism>
<dbReference type="Proteomes" id="UP000789901">
    <property type="component" value="Unassembled WGS sequence"/>
</dbReference>
<comment type="caution">
    <text evidence="1">The sequence shown here is derived from an EMBL/GenBank/DDBJ whole genome shotgun (WGS) entry which is preliminary data.</text>
</comment>
<gene>
    <name evidence="1" type="ORF">GMARGA_LOCUS46291</name>
</gene>
<proteinExistence type="predicted"/>
<reference evidence="1 2" key="1">
    <citation type="submission" date="2021-06" db="EMBL/GenBank/DDBJ databases">
        <authorList>
            <person name="Kallberg Y."/>
            <person name="Tangrot J."/>
            <person name="Rosling A."/>
        </authorList>
    </citation>
    <scope>NUCLEOTIDE SEQUENCE [LARGE SCALE GENOMIC DNA]</scope>
    <source>
        <strain evidence="1 2">120-4 pot B 10/14</strain>
    </source>
</reference>
<evidence type="ECO:0000313" key="1">
    <source>
        <dbReference type="EMBL" id="CAG8857472.1"/>
    </source>
</evidence>
<feature type="non-terminal residue" evidence="1">
    <location>
        <position position="85"/>
    </location>
</feature>
<keyword evidence="2" id="KW-1185">Reference proteome</keyword>